<evidence type="ECO:0000313" key="2">
    <source>
        <dbReference type="Proteomes" id="UP001062846"/>
    </source>
</evidence>
<dbReference type="EMBL" id="CM046394">
    <property type="protein sequence ID" value="KAI8546605.1"/>
    <property type="molecule type" value="Genomic_DNA"/>
</dbReference>
<reference evidence="1" key="1">
    <citation type="submission" date="2022-02" db="EMBL/GenBank/DDBJ databases">
        <title>Plant Genome Project.</title>
        <authorList>
            <person name="Zhang R.-G."/>
        </authorList>
    </citation>
    <scope>NUCLEOTIDE SEQUENCE</scope>
    <source>
        <strain evidence="1">AT1</strain>
    </source>
</reference>
<proteinExistence type="predicted"/>
<sequence>MQQLSIKRCPKLLGKLPSNLPCLRNLDIEECPQPVVALIPSPKELIEVRNTLYFGSLISLSLKNVSVLASYGNPQEGNEAEKENAMYSHLSSLTSLSVQNIQGLTCLHNWFFQGLTGLQELSLSGCKELRSLWNNEVKIHHRLFALRRLVIKRCPLLISLFKEEEEEEEEEGLQQQKQNEELPYIMMLEYLKIEDCKKLEKLPRGLHNLKSLRELIINNCPCLISFPKTGLPSTLRTLRIDKCIALRSLPGLMMLNCLEKLQVWKCPSLTYLSCSRTGLPPSLKQLDIWHCKNLKSLIAEVGMKINCPSLESVEIWQCKSLKSLPDVMQNDYNGGCLRSLSKLWISGCDNVESIPEEWFITTNLTELYIKRCKRLKGPPHHAFNNHHLTSLQISIVGMGSKSLSVGGLHRLSSLRQLFLEDYGGASFPPEEEDDRMMLWLPPSLIQLYIRDFPNMEKLSCKDLQNIPSLEELRVLRCPKLTIITELGQLLSLSELWIKGLPQPCNIFCEGARGAAVASLAFVFEDR</sequence>
<accession>A0ACC0N026</accession>
<gene>
    <name evidence="1" type="ORF">RHMOL_Rhmol07G0132000</name>
</gene>
<organism evidence="1 2">
    <name type="scientific">Rhododendron molle</name>
    <name type="common">Chinese azalea</name>
    <name type="synonym">Azalea mollis</name>
    <dbReference type="NCBI Taxonomy" id="49168"/>
    <lineage>
        <taxon>Eukaryota</taxon>
        <taxon>Viridiplantae</taxon>
        <taxon>Streptophyta</taxon>
        <taxon>Embryophyta</taxon>
        <taxon>Tracheophyta</taxon>
        <taxon>Spermatophyta</taxon>
        <taxon>Magnoliopsida</taxon>
        <taxon>eudicotyledons</taxon>
        <taxon>Gunneridae</taxon>
        <taxon>Pentapetalae</taxon>
        <taxon>asterids</taxon>
        <taxon>Ericales</taxon>
        <taxon>Ericaceae</taxon>
        <taxon>Ericoideae</taxon>
        <taxon>Rhodoreae</taxon>
        <taxon>Rhododendron</taxon>
    </lineage>
</organism>
<dbReference type="Proteomes" id="UP001062846">
    <property type="component" value="Chromosome 7"/>
</dbReference>
<evidence type="ECO:0000313" key="1">
    <source>
        <dbReference type="EMBL" id="KAI8546605.1"/>
    </source>
</evidence>
<protein>
    <submittedName>
        <fullName evidence="1">Uncharacterized protein</fullName>
    </submittedName>
</protein>
<keyword evidence="2" id="KW-1185">Reference proteome</keyword>
<name>A0ACC0N026_RHOML</name>
<comment type="caution">
    <text evidence="1">The sequence shown here is derived from an EMBL/GenBank/DDBJ whole genome shotgun (WGS) entry which is preliminary data.</text>
</comment>